<evidence type="ECO:0000256" key="1">
    <source>
        <dbReference type="SAM" id="MobiDB-lite"/>
    </source>
</evidence>
<evidence type="ECO:0000313" key="2">
    <source>
        <dbReference type="EMBL" id="GAA1916555.1"/>
    </source>
</evidence>
<name>A0ABP5ANL0_9MICO</name>
<accession>A0ABP5ANL0</accession>
<feature type="region of interest" description="Disordered" evidence="1">
    <location>
        <begin position="1"/>
        <end position="51"/>
    </location>
</feature>
<reference evidence="3" key="1">
    <citation type="journal article" date="2019" name="Int. J. Syst. Evol. Microbiol.">
        <title>The Global Catalogue of Microorganisms (GCM) 10K type strain sequencing project: providing services to taxonomists for standard genome sequencing and annotation.</title>
        <authorList>
            <consortium name="The Broad Institute Genomics Platform"/>
            <consortium name="The Broad Institute Genome Sequencing Center for Infectious Disease"/>
            <person name="Wu L."/>
            <person name="Ma J."/>
        </authorList>
    </citation>
    <scope>NUCLEOTIDE SEQUENCE [LARGE SCALE GENOMIC DNA]</scope>
    <source>
        <strain evidence="3">JCM 14900</strain>
    </source>
</reference>
<dbReference type="Proteomes" id="UP001501343">
    <property type="component" value="Unassembled WGS sequence"/>
</dbReference>
<organism evidence="2 3">
    <name type="scientific">Microbacterium aoyamense</name>
    <dbReference type="NCBI Taxonomy" id="344166"/>
    <lineage>
        <taxon>Bacteria</taxon>
        <taxon>Bacillati</taxon>
        <taxon>Actinomycetota</taxon>
        <taxon>Actinomycetes</taxon>
        <taxon>Micrococcales</taxon>
        <taxon>Microbacteriaceae</taxon>
        <taxon>Microbacterium</taxon>
    </lineage>
</organism>
<comment type="caution">
    <text evidence="2">The sequence shown here is derived from an EMBL/GenBank/DDBJ whole genome shotgun (WGS) entry which is preliminary data.</text>
</comment>
<dbReference type="EMBL" id="BAAAOF010000002">
    <property type="protein sequence ID" value="GAA1916555.1"/>
    <property type="molecule type" value="Genomic_DNA"/>
</dbReference>
<keyword evidence="3" id="KW-1185">Reference proteome</keyword>
<evidence type="ECO:0000313" key="3">
    <source>
        <dbReference type="Proteomes" id="UP001501343"/>
    </source>
</evidence>
<protein>
    <submittedName>
        <fullName evidence="2">Uncharacterized protein</fullName>
    </submittedName>
</protein>
<sequence length="103" mass="10791">MSTTGNANEGVDHHGQDGGSDALTAGEAQREMAGQAEQDRPAMSQNNASDMDKIAGVVAQTRVDVGGKDHESIVHVLRQRLEQAGVPLTGTDVDELARQVRGA</sequence>
<gene>
    <name evidence="2" type="ORF">GCM10009775_06250</name>
</gene>
<proteinExistence type="predicted"/>
<dbReference type="RefSeq" id="WP_248145341.1">
    <property type="nucleotide sequence ID" value="NZ_BAAAOF010000002.1"/>
</dbReference>